<keyword evidence="4" id="KW-1185">Reference proteome</keyword>
<organism evidence="3 4">
    <name type="scientific">Caenorhabditis auriculariae</name>
    <dbReference type="NCBI Taxonomy" id="2777116"/>
    <lineage>
        <taxon>Eukaryota</taxon>
        <taxon>Metazoa</taxon>
        <taxon>Ecdysozoa</taxon>
        <taxon>Nematoda</taxon>
        <taxon>Chromadorea</taxon>
        <taxon>Rhabditida</taxon>
        <taxon>Rhabditina</taxon>
        <taxon>Rhabditomorpha</taxon>
        <taxon>Rhabditoidea</taxon>
        <taxon>Rhabditidae</taxon>
        <taxon>Peloderinae</taxon>
        <taxon>Caenorhabditis</taxon>
    </lineage>
</organism>
<proteinExistence type="predicted"/>
<gene>
    <name evidence="3" type="ORF">CAUJ_LOCUS5600</name>
</gene>
<accession>A0A8S1H2F6</accession>
<comment type="caution">
    <text evidence="3">The sequence shown here is derived from an EMBL/GenBank/DDBJ whole genome shotgun (WGS) entry which is preliminary data.</text>
</comment>
<feature type="compositionally biased region" description="Polar residues" evidence="1">
    <location>
        <begin position="132"/>
        <end position="142"/>
    </location>
</feature>
<name>A0A8S1H2F6_9PELO</name>
<evidence type="ECO:0000313" key="4">
    <source>
        <dbReference type="Proteomes" id="UP000835052"/>
    </source>
</evidence>
<feature type="chain" id="PRO_5035771840" evidence="2">
    <location>
        <begin position="19"/>
        <end position="155"/>
    </location>
</feature>
<evidence type="ECO:0000313" key="3">
    <source>
        <dbReference type="EMBL" id="CAD6189681.1"/>
    </source>
</evidence>
<feature type="compositionally biased region" description="Low complexity" evidence="1">
    <location>
        <begin position="103"/>
        <end position="112"/>
    </location>
</feature>
<feature type="region of interest" description="Disordered" evidence="1">
    <location>
        <begin position="51"/>
        <end position="155"/>
    </location>
</feature>
<feature type="signal peptide" evidence="2">
    <location>
        <begin position="1"/>
        <end position="18"/>
    </location>
</feature>
<dbReference type="EMBL" id="CAJGYM010000011">
    <property type="protein sequence ID" value="CAD6189681.1"/>
    <property type="molecule type" value="Genomic_DNA"/>
</dbReference>
<feature type="compositionally biased region" description="Pro residues" evidence="1">
    <location>
        <begin position="55"/>
        <end position="101"/>
    </location>
</feature>
<reference evidence="3" key="1">
    <citation type="submission" date="2020-10" db="EMBL/GenBank/DDBJ databases">
        <authorList>
            <person name="Kikuchi T."/>
        </authorList>
    </citation>
    <scope>NUCLEOTIDE SEQUENCE</scope>
    <source>
        <strain evidence="3">NKZ352</strain>
    </source>
</reference>
<sequence>MRKLLVLLLLCVAAAAAARHNTPSYDSYYPSYIDQICRVYCDKDPVLPKIGRLQFPPPPQFPPPLPPPPRFPPPPPPRPQFPPPPPPRPRPRFPPPPPPIQAPGNPWNGGNNPQPPVIYTQPMPNTWIPRTYDTTGDQQSGGIWSGFWPGRGPFG</sequence>
<evidence type="ECO:0000256" key="1">
    <source>
        <dbReference type="SAM" id="MobiDB-lite"/>
    </source>
</evidence>
<keyword evidence="2" id="KW-0732">Signal</keyword>
<evidence type="ECO:0000256" key="2">
    <source>
        <dbReference type="SAM" id="SignalP"/>
    </source>
</evidence>
<protein>
    <submittedName>
        <fullName evidence="3">Uncharacterized protein</fullName>
    </submittedName>
</protein>
<dbReference type="AlphaFoldDB" id="A0A8S1H2F6"/>
<dbReference type="Proteomes" id="UP000835052">
    <property type="component" value="Unassembled WGS sequence"/>
</dbReference>